<dbReference type="PANTHER" id="PTHR16105">
    <property type="entry name" value="RNA-BINDING REGION-CONTAINING PROTEIN 3"/>
    <property type="match status" value="1"/>
</dbReference>
<evidence type="ECO:0000313" key="6">
    <source>
        <dbReference type="EMBL" id="KAK8928420.1"/>
    </source>
</evidence>
<dbReference type="GO" id="GO:0030626">
    <property type="term" value="F:U12 snRNA binding"/>
    <property type="evidence" value="ECO:0007669"/>
    <property type="project" value="TreeGrafter"/>
</dbReference>
<dbReference type="AlphaFoldDB" id="A0AAP0FZI2"/>
<dbReference type="GO" id="GO:0097157">
    <property type="term" value="F:pre-mRNA intronic binding"/>
    <property type="evidence" value="ECO:0007669"/>
    <property type="project" value="TreeGrafter"/>
</dbReference>
<keyword evidence="7" id="KW-1185">Reference proteome</keyword>
<keyword evidence="4" id="KW-0472">Membrane</keyword>
<dbReference type="GO" id="GO:0000398">
    <property type="term" value="P:mRNA splicing, via spliceosome"/>
    <property type="evidence" value="ECO:0007669"/>
    <property type="project" value="TreeGrafter"/>
</dbReference>
<keyword evidence="4" id="KW-1133">Transmembrane helix</keyword>
<evidence type="ECO:0000256" key="3">
    <source>
        <dbReference type="SAM" id="MobiDB-lite"/>
    </source>
</evidence>
<dbReference type="InterPro" id="IPR045164">
    <property type="entry name" value="RBM41/RNPC3"/>
</dbReference>
<evidence type="ECO:0000259" key="5">
    <source>
        <dbReference type="PROSITE" id="PS50102"/>
    </source>
</evidence>
<evidence type="ECO:0000256" key="4">
    <source>
        <dbReference type="SAM" id="Phobius"/>
    </source>
</evidence>
<dbReference type="PROSITE" id="PS50102">
    <property type="entry name" value="RRM"/>
    <property type="match status" value="1"/>
</dbReference>
<feature type="compositionally biased region" description="Pro residues" evidence="3">
    <location>
        <begin position="222"/>
        <end position="237"/>
    </location>
</feature>
<dbReference type="SUPFAM" id="SSF54928">
    <property type="entry name" value="RNA-binding domain, RBD"/>
    <property type="match status" value="1"/>
</dbReference>
<keyword evidence="4" id="KW-0812">Transmembrane</keyword>
<dbReference type="EMBL" id="JBBWWQ010000015">
    <property type="protein sequence ID" value="KAK8928420.1"/>
    <property type="molecule type" value="Genomic_DNA"/>
</dbReference>
<feature type="compositionally biased region" description="Acidic residues" evidence="3">
    <location>
        <begin position="250"/>
        <end position="259"/>
    </location>
</feature>
<name>A0AAP0FZI2_9ASPA</name>
<sequence length="561" mass="61592">MMTSFSTYLHRDAPLPPAQPAQHPPPPISDAKEAPEGTVATLLVRHLPEGIPGDMLSRLFSHYGAASVRPCAGGKLRNCAFVDFKEEALASQAHLQLNRLRFLGKVITVDRADKSVSKNINPQSAGLSLKDASGTPVRASKESSVCPKNMESGGQPIAPRLGVDYPFPPHLEYAYPLPDGNILTNIVNALIAVPHFYTQVLHLMNKMNLPAPFRMALPTPPLPPPVPAPPPPPPPVTPKLQPADPSSSESELESSEEDTNDGHAHKRVKRENIVGPAIDKGVEHEAVGLKPAALVPKEFPLIKKKNPMLQIKLTAKPAQKDTDEDNYATGNPSTVLYIKNLAKDSNYRLDLKELNKGDEDPVCIWSLPRLKSWTDGNSALVLGIGYEAAAVMVSDIVFIFLSFLFSIYSLKVYISVKRSLWLYPLGCIFKLPRGYIEIFQRHYMRGEGYDISPCVTHSHSALATTAGKTVWSGPSKIVRLGRDAMGFVPDYYYLTVLLYCLCYYSMIFVGTLGGSSSLLPAIITRRMLASSFRSFDLPCDSLARSARCRDFAPTRLRRPPS</sequence>
<dbReference type="Gene3D" id="3.30.70.330">
    <property type="match status" value="1"/>
</dbReference>
<organism evidence="6 7">
    <name type="scientific">Platanthera zijinensis</name>
    <dbReference type="NCBI Taxonomy" id="2320716"/>
    <lineage>
        <taxon>Eukaryota</taxon>
        <taxon>Viridiplantae</taxon>
        <taxon>Streptophyta</taxon>
        <taxon>Embryophyta</taxon>
        <taxon>Tracheophyta</taxon>
        <taxon>Spermatophyta</taxon>
        <taxon>Magnoliopsida</taxon>
        <taxon>Liliopsida</taxon>
        <taxon>Asparagales</taxon>
        <taxon>Orchidaceae</taxon>
        <taxon>Orchidoideae</taxon>
        <taxon>Orchideae</taxon>
        <taxon>Orchidinae</taxon>
        <taxon>Platanthera</taxon>
    </lineage>
</organism>
<comment type="caution">
    <text evidence="6">The sequence shown here is derived from an EMBL/GenBank/DDBJ whole genome shotgun (WGS) entry which is preliminary data.</text>
</comment>
<gene>
    <name evidence="6" type="ORF">KSP39_PZI017606</name>
</gene>
<feature type="region of interest" description="Disordered" evidence="3">
    <location>
        <begin position="120"/>
        <end position="153"/>
    </location>
</feature>
<feature type="domain" description="RRM" evidence="5">
    <location>
        <begin position="40"/>
        <end position="114"/>
    </location>
</feature>
<protein>
    <recommendedName>
        <fullName evidence="5">RRM domain-containing protein</fullName>
    </recommendedName>
</protein>
<dbReference type="InterPro" id="IPR012677">
    <property type="entry name" value="Nucleotide-bd_a/b_plait_sf"/>
</dbReference>
<feature type="transmembrane region" description="Helical" evidence="4">
    <location>
        <begin position="388"/>
        <end position="408"/>
    </location>
</feature>
<dbReference type="PANTHER" id="PTHR16105:SF0">
    <property type="entry name" value="RNA-BINDING REGION-CONTAINING PROTEIN 3"/>
    <property type="match status" value="1"/>
</dbReference>
<feature type="region of interest" description="Disordered" evidence="3">
    <location>
        <begin position="222"/>
        <end position="270"/>
    </location>
</feature>
<dbReference type="Proteomes" id="UP001418222">
    <property type="component" value="Unassembled WGS sequence"/>
</dbReference>
<dbReference type="InterPro" id="IPR000504">
    <property type="entry name" value="RRM_dom"/>
</dbReference>
<feature type="compositionally biased region" description="Pro residues" evidence="3">
    <location>
        <begin position="14"/>
        <end position="28"/>
    </location>
</feature>
<feature type="region of interest" description="Disordered" evidence="3">
    <location>
        <begin position="12"/>
        <end position="33"/>
    </location>
</feature>
<dbReference type="Pfam" id="PF00076">
    <property type="entry name" value="RRM_1"/>
    <property type="match status" value="1"/>
</dbReference>
<accession>A0AAP0FZI2</accession>
<dbReference type="InterPro" id="IPR035979">
    <property type="entry name" value="RBD_domain_sf"/>
</dbReference>
<evidence type="ECO:0000256" key="1">
    <source>
        <dbReference type="ARBA" id="ARBA00022884"/>
    </source>
</evidence>
<feature type="transmembrane region" description="Helical" evidence="4">
    <location>
        <begin position="491"/>
        <end position="523"/>
    </location>
</feature>
<dbReference type="GO" id="GO:0005689">
    <property type="term" value="C:U12-type spliceosomal complex"/>
    <property type="evidence" value="ECO:0007669"/>
    <property type="project" value="TreeGrafter"/>
</dbReference>
<evidence type="ECO:0000313" key="7">
    <source>
        <dbReference type="Proteomes" id="UP001418222"/>
    </source>
</evidence>
<dbReference type="SMART" id="SM00360">
    <property type="entry name" value="RRM"/>
    <property type="match status" value="1"/>
</dbReference>
<keyword evidence="1 2" id="KW-0694">RNA-binding</keyword>
<evidence type="ECO:0000256" key="2">
    <source>
        <dbReference type="PROSITE-ProRule" id="PRU00176"/>
    </source>
</evidence>
<reference evidence="6 7" key="1">
    <citation type="journal article" date="2022" name="Nat. Plants">
        <title>Genomes of leafy and leafless Platanthera orchids illuminate the evolution of mycoheterotrophy.</title>
        <authorList>
            <person name="Li M.H."/>
            <person name="Liu K.W."/>
            <person name="Li Z."/>
            <person name="Lu H.C."/>
            <person name="Ye Q.L."/>
            <person name="Zhang D."/>
            <person name="Wang J.Y."/>
            <person name="Li Y.F."/>
            <person name="Zhong Z.M."/>
            <person name="Liu X."/>
            <person name="Yu X."/>
            <person name="Liu D.K."/>
            <person name="Tu X.D."/>
            <person name="Liu B."/>
            <person name="Hao Y."/>
            <person name="Liao X.Y."/>
            <person name="Jiang Y.T."/>
            <person name="Sun W.H."/>
            <person name="Chen J."/>
            <person name="Chen Y.Q."/>
            <person name="Ai Y."/>
            <person name="Zhai J.W."/>
            <person name="Wu S.S."/>
            <person name="Zhou Z."/>
            <person name="Hsiao Y.Y."/>
            <person name="Wu W.L."/>
            <person name="Chen Y.Y."/>
            <person name="Lin Y.F."/>
            <person name="Hsu J.L."/>
            <person name="Li C.Y."/>
            <person name="Wang Z.W."/>
            <person name="Zhao X."/>
            <person name="Zhong W.Y."/>
            <person name="Ma X.K."/>
            <person name="Ma L."/>
            <person name="Huang J."/>
            <person name="Chen G.Z."/>
            <person name="Huang M.Z."/>
            <person name="Huang L."/>
            <person name="Peng D.H."/>
            <person name="Luo Y.B."/>
            <person name="Zou S.Q."/>
            <person name="Chen S.P."/>
            <person name="Lan S."/>
            <person name="Tsai W.C."/>
            <person name="Van de Peer Y."/>
            <person name="Liu Z.J."/>
        </authorList>
    </citation>
    <scope>NUCLEOTIDE SEQUENCE [LARGE SCALE GENOMIC DNA]</scope>
    <source>
        <strain evidence="6">Lor287</strain>
    </source>
</reference>
<proteinExistence type="predicted"/>